<keyword evidence="2" id="KW-1185">Reference proteome</keyword>
<dbReference type="OrthoDB" id="1441538at2"/>
<proteinExistence type="predicted"/>
<organism evidence="1 2">
    <name type="scientific">Rheinheimera tangshanensis</name>
    <dbReference type="NCBI Taxonomy" id="400153"/>
    <lineage>
        <taxon>Bacteria</taxon>
        <taxon>Pseudomonadati</taxon>
        <taxon>Pseudomonadota</taxon>
        <taxon>Gammaproteobacteria</taxon>
        <taxon>Chromatiales</taxon>
        <taxon>Chromatiaceae</taxon>
        <taxon>Rheinheimera</taxon>
    </lineage>
</organism>
<dbReference type="Proteomes" id="UP000321814">
    <property type="component" value="Unassembled WGS sequence"/>
</dbReference>
<evidence type="ECO:0008006" key="3">
    <source>
        <dbReference type="Google" id="ProtNLM"/>
    </source>
</evidence>
<protein>
    <recommendedName>
        <fullName evidence="3">ImmA/IrrE family metallo-endopeptidase</fullName>
    </recommendedName>
</protein>
<evidence type="ECO:0000313" key="2">
    <source>
        <dbReference type="Proteomes" id="UP000321814"/>
    </source>
</evidence>
<gene>
    <name evidence="1" type="ORF">FU839_17480</name>
</gene>
<dbReference type="EMBL" id="VRLR01000016">
    <property type="protein sequence ID" value="TXK77891.1"/>
    <property type="molecule type" value="Genomic_DNA"/>
</dbReference>
<comment type="caution">
    <text evidence="1">The sequence shown here is derived from an EMBL/GenBank/DDBJ whole genome shotgun (WGS) entry which is preliminary data.</text>
</comment>
<sequence>MNELEQVLDFFNGIGISYQLQPLPASGFLPGVLIKNGTLLIDPEQLSYPGDLLHEAGHIAVMPEASRHLLNDNVNESANQGPAEEMAAIAWSWAALVHLNLPPQFLFHPAGYKGGSDSYIEAFTANSGFGHPMLSWYGMCKPAGTEAGYPQMNLWLRP</sequence>
<name>A0A5C8LKL1_9GAMM</name>
<reference evidence="1 2" key="1">
    <citation type="submission" date="2019-08" db="EMBL/GenBank/DDBJ databases">
        <title>Draft genome analysis of Rheinheimera tangshanensis isolated from the roots of fresh rice plants (Oryza sativa).</title>
        <authorList>
            <person name="Yu Q."/>
            <person name="Qi Y."/>
            <person name="Zhang H."/>
            <person name="Pu J."/>
        </authorList>
    </citation>
    <scope>NUCLEOTIDE SEQUENCE [LARGE SCALE GENOMIC DNA]</scope>
    <source>
        <strain evidence="1 2">JA3-B52</strain>
    </source>
</reference>
<dbReference type="AlphaFoldDB" id="A0A5C8LKL1"/>
<evidence type="ECO:0000313" key="1">
    <source>
        <dbReference type="EMBL" id="TXK77891.1"/>
    </source>
</evidence>
<accession>A0A5C8LKL1</accession>
<dbReference type="RefSeq" id="WP_147905401.1">
    <property type="nucleotide sequence ID" value="NZ_BAAAGC010000002.1"/>
</dbReference>